<evidence type="ECO:0000313" key="2">
    <source>
        <dbReference type="EMBL" id="MBO0333873.1"/>
    </source>
</evidence>
<dbReference type="InterPro" id="IPR039523">
    <property type="entry name" value="RimK-rel_E_lig_ATP-grasp"/>
</dbReference>
<keyword evidence="3" id="KW-1185">Reference proteome</keyword>
<dbReference type="Proteomes" id="UP000664761">
    <property type="component" value="Unassembled WGS sequence"/>
</dbReference>
<dbReference type="Pfam" id="PF14397">
    <property type="entry name" value="ATPgrasp_ST"/>
    <property type="match status" value="1"/>
</dbReference>
<dbReference type="EMBL" id="JAFLNC010000003">
    <property type="protein sequence ID" value="MBO0333873.1"/>
    <property type="molecule type" value="Genomic_DNA"/>
</dbReference>
<dbReference type="SUPFAM" id="SSF56059">
    <property type="entry name" value="Glutathione synthetase ATP-binding domain-like"/>
    <property type="match status" value="1"/>
</dbReference>
<proteinExistence type="predicted"/>
<evidence type="ECO:0000313" key="3">
    <source>
        <dbReference type="Proteomes" id="UP000664761"/>
    </source>
</evidence>
<feature type="domain" description="Alpha-L-glutamate ligase-related protein ATP-grasp" evidence="1">
    <location>
        <begin position="121"/>
        <end position="384"/>
    </location>
</feature>
<name>A0ABS3F5S2_9PROT</name>
<protein>
    <recommendedName>
        <fullName evidence="1">Alpha-L-glutamate ligase-related protein ATP-grasp domain-containing protein</fullName>
    </recommendedName>
</protein>
<gene>
    <name evidence="2" type="ORF">J0X12_09620</name>
</gene>
<dbReference type="RefSeq" id="WP_207044878.1">
    <property type="nucleotide sequence ID" value="NZ_JAFLNC010000003.1"/>
</dbReference>
<comment type="caution">
    <text evidence="2">The sequence shown here is derived from an EMBL/GenBank/DDBJ whole genome shotgun (WGS) entry which is preliminary data.</text>
</comment>
<organism evidence="2 3">
    <name type="scientific">Sneathiella sedimenti</name>
    <dbReference type="NCBI Taxonomy" id="2816034"/>
    <lineage>
        <taxon>Bacteria</taxon>
        <taxon>Pseudomonadati</taxon>
        <taxon>Pseudomonadota</taxon>
        <taxon>Alphaproteobacteria</taxon>
        <taxon>Sneathiellales</taxon>
        <taxon>Sneathiellaceae</taxon>
        <taxon>Sneathiella</taxon>
    </lineage>
</organism>
<evidence type="ECO:0000259" key="1">
    <source>
        <dbReference type="Pfam" id="PF14397"/>
    </source>
</evidence>
<reference evidence="2 3" key="1">
    <citation type="submission" date="2021-03" db="EMBL/GenBank/DDBJ databases">
        <title>Sneathiella sp. CAU 1612 isolated from Kang Won-do.</title>
        <authorList>
            <person name="Kim W."/>
        </authorList>
    </citation>
    <scope>NUCLEOTIDE SEQUENCE [LARGE SCALE GENOMIC DNA]</scope>
    <source>
        <strain evidence="2 3">CAU 1612</strain>
    </source>
</reference>
<sequence length="403" mass="45969">MNQLKPGYGKADPASMREIRRIAVKAERTGKFKTFFHKVLSLSFFLRRLPTVFFPSKEDVTSARKLSGKGYFRQVLERLILLTMFRMEPGDYYICALFMPEQYAAAGSFIDYRQFSFLNFFLNQKKTTILTEDKIQFAELCTKKGLRTAPIIARLNLLTPLPEKDLGEKIRPIARTEGLFFKPRYGMQGNGAGRLSCDDDDTWSLTYATGGRFDGDWSEMYKILMENCKEELIFQPLLKSHPDLARFNPDSVQSVRLITFRDRETIRPLLARLRLGINDSLVDASHSAIGAPIDLNSKKLLRGSRKTTAILPESIETFGPNNIRLEGFEVPYFDQMQSLAIAVHEAFPEIFSLGHDIFILDDGPLILETNHIWGSPQFVHKEGLGSHQGFINAIIEIAKREHF</sequence>
<accession>A0ABS3F5S2</accession>